<dbReference type="SMART" id="SM00803">
    <property type="entry name" value="TAF"/>
    <property type="match status" value="1"/>
</dbReference>
<gene>
    <name evidence="3" type="ORF">RDWZM_004847</name>
</gene>
<protein>
    <recommendedName>
        <fullName evidence="2">TATA box binding protein associated factor (TAF) histone-like fold domain-containing protein</fullName>
    </recommendedName>
</protein>
<evidence type="ECO:0000313" key="4">
    <source>
        <dbReference type="Proteomes" id="UP001142055"/>
    </source>
</evidence>
<dbReference type="Proteomes" id="UP001142055">
    <property type="component" value="Chromosome 2"/>
</dbReference>
<evidence type="ECO:0000256" key="1">
    <source>
        <dbReference type="SAM" id="MobiDB-lite"/>
    </source>
</evidence>
<proteinExistence type="predicted"/>
<dbReference type="Gene3D" id="1.10.20.10">
    <property type="entry name" value="Histone, subunit A"/>
    <property type="match status" value="1"/>
</dbReference>
<dbReference type="EMBL" id="JAPWDV010000002">
    <property type="protein sequence ID" value="KAJ6219035.1"/>
    <property type="molecule type" value="Genomic_DNA"/>
</dbReference>
<feature type="domain" description="TATA box binding protein associated factor (TAF) histone-like fold" evidence="2">
    <location>
        <begin position="35"/>
        <end position="99"/>
    </location>
</feature>
<keyword evidence="4" id="KW-1185">Reference proteome</keyword>
<reference evidence="3" key="1">
    <citation type="submission" date="2022-12" db="EMBL/GenBank/DDBJ databases">
        <title>Genome assemblies of Blomia tropicalis.</title>
        <authorList>
            <person name="Cui Y."/>
        </authorList>
    </citation>
    <scope>NUCLEOTIDE SEQUENCE</scope>
    <source>
        <tissue evidence="3">Adult mites</tissue>
    </source>
</reference>
<dbReference type="AlphaFoldDB" id="A0A9Q0M809"/>
<dbReference type="GO" id="GO:0046982">
    <property type="term" value="F:protein heterodimerization activity"/>
    <property type="evidence" value="ECO:0007669"/>
    <property type="project" value="InterPro"/>
</dbReference>
<evidence type="ECO:0000259" key="2">
    <source>
        <dbReference type="SMART" id="SM00803"/>
    </source>
</evidence>
<feature type="compositionally biased region" description="Basic and acidic residues" evidence="1">
    <location>
        <begin position="1"/>
        <end position="11"/>
    </location>
</feature>
<name>A0A9Q0M809_BLOTA</name>
<sequence length="679" mass="79548">MSEQDTEKKNDTNLYSDSMYQNGATSSHQLVARKSFSPESIRIMIEHSNIHMAVDDKVMEAISQTLNDRLIELIRHSSQSMIHSSRSKLTTNDVSKAMHDLDCDLIFGYNNWEPSINCHEYRFIPEANVFVHDDPLVDLKKESALILNRRMDPCTGDYNKTSKVIFNVAWLKSKNYTCDEFNISDQLMSNLKKYVAQIAYILEHIHDLDTEKNSLLRTIFRDIATNYNIQPIFNRLIRLAMNALTTTLQFRLPVSASIDQLLLNQTRLDSLDIYTKMICALTYNKHFITWSLNIDSIESFAQILLSICFGTHSIGTSFDLFEKSIQIRSRIAFLFRQVLVRHLPFTDQQQRYIRLLYSKIYQHIENLNTLDWIERAAIDWAILCLHRFLGFDLCVRYLLPWMIRFNTWFDTYFVPLQSVVSSDSYNIQIFANSLVRDQLCLVGELLMKGFINIFPYMTNDHHMKNVNVASQFFSHRFGDSLSIRLGYQFKPIKLKSVVDCNQTNETSSLVNQSKLLFHSNIGCVQQSFHLSQSLTEMFPIQSMKRSPTVFLYEDDFLNFAHSSGFNPISLFDNCQIVFEGIRYKRKVDNITLPVSYEQSKWYQMMAKTKFNFRPRRLRCTYVKHGDGANNLSYQTNCSLLLDDERRMINKNNTTTERQRTIHQYRMRHLLTSFSLYTHL</sequence>
<evidence type="ECO:0000313" key="3">
    <source>
        <dbReference type="EMBL" id="KAJ6219035.1"/>
    </source>
</evidence>
<dbReference type="InterPro" id="IPR009072">
    <property type="entry name" value="Histone-fold"/>
</dbReference>
<comment type="caution">
    <text evidence="3">The sequence shown here is derived from an EMBL/GenBank/DDBJ whole genome shotgun (WGS) entry which is preliminary data.</text>
</comment>
<dbReference type="InterPro" id="IPR004823">
    <property type="entry name" value="TAF_TATA-bd_Histone-like_dom"/>
</dbReference>
<organism evidence="3 4">
    <name type="scientific">Blomia tropicalis</name>
    <name type="common">Mite</name>
    <dbReference type="NCBI Taxonomy" id="40697"/>
    <lineage>
        <taxon>Eukaryota</taxon>
        <taxon>Metazoa</taxon>
        <taxon>Ecdysozoa</taxon>
        <taxon>Arthropoda</taxon>
        <taxon>Chelicerata</taxon>
        <taxon>Arachnida</taxon>
        <taxon>Acari</taxon>
        <taxon>Acariformes</taxon>
        <taxon>Sarcoptiformes</taxon>
        <taxon>Astigmata</taxon>
        <taxon>Glycyphagoidea</taxon>
        <taxon>Echimyopodidae</taxon>
        <taxon>Blomia</taxon>
    </lineage>
</organism>
<feature type="region of interest" description="Disordered" evidence="1">
    <location>
        <begin position="1"/>
        <end position="20"/>
    </location>
</feature>
<dbReference type="SUPFAM" id="SSF47113">
    <property type="entry name" value="Histone-fold"/>
    <property type="match status" value="1"/>
</dbReference>
<dbReference type="Pfam" id="PF02969">
    <property type="entry name" value="TAF"/>
    <property type="match status" value="1"/>
</dbReference>
<accession>A0A9Q0M809</accession>